<dbReference type="Pfam" id="PF03816">
    <property type="entry name" value="LytR_cpsA_psr"/>
    <property type="match status" value="1"/>
</dbReference>
<evidence type="ECO:0000256" key="4">
    <source>
        <dbReference type="ARBA" id="ARBA00022989"/>
    </source>
</evidence>
<dbReference type="PATRIC" id="fig|1246626.3.peg.135"/>
<dbReference type="Gene3D" id="3.40.630.190">
    <property type="entry name" value="LCP protein"/>
    <property type="match status" value="1"/>
</dbReference>
<gene>
    <name evidence="7" type="ORF">BleG1_0152</name>
</gene>
<feature type="transmembrane region" description="Helical" evidence="5">
    <location>
        <begin position="21"/>
        <end position="39"/>
    </location>
</feature>
<keyword evidence="2 5" id="KW-0812">Transmembrane</keyword>
<evidence type="ECO:0000313" key="8">
    <source>
        <dbReference type="Proteomes" id="UP000027142"/>
    </source>
</evidence>
<dbReference type="EMBL" id="CP003923">
    <property type="protein sequence ID" value="AIC92760.1"/>
    <property type="molecule type" value="Genomic_DNA"/>
</dbReference>
<dbReference type="AlphaFoldDB" id="A0A060LRW4"/>
<feature type="domain" description="Cell envelope-related transcriptional attenuator" evidence="6">
    <location>
        <begin position="90"/>
        <end position="242"/>
    </location>
</feature>
<name>A0A060LRW4_9BACI</name>
<proteinExistence type="inferred from homology"/>
<dbReference type="PANTHER" id="PTHR33392">
    <property type="entry name" value="POLYISOPRENYL-TEICHOIC ACID--PEPTIDOGLYCAN TEICHOIC ACID TRANSFERASE TAGU"/>
    <property type="match status" value="1"/>
</dbReference>
<dbReference type="Proteomes" id="UP000027142">
    <property type="component" value="Chromosome"/>
</dbReference>
<keyword evidence="4 5" id="KW-1133">Transmembrane helix</keyword>
<keyword evidence="3" id="KW-0735">Signal-anchor</keyword>
<evidence type="ECO:0000259" key="6">
    <source>
        <dbReference type="Pfam" id="PF03816"/>
    </source>
</evidence>
<comment type="similarity">
    <text evidence="1">Belongs to the LytR/CpsA/Psr (LCP) family.</text>
</comment>
<evidence type="ECO:0000256" key="5">
    <source>
        <dbReference type="SAM" id="Phobius"/>
    </source>
</evidence>
<dbReference type="KEGG" id="ble:BleG1_0152"/>
<evidence type="ECO:0000256" key="1">
    <source>
        <dbReference type="ARBA" id="ARBA00006068"/>
    </source>
</evidence>
<keyword evidence="8" id="KW-1185">Reference proteome</keyword>
<dbReference type="NCBIfam" id="TIGR00350">
    <property type="entry name" value="lytR_cpsA_psr"/>
    <property type="match status" value="1"/>
</dbReference>
<keyword evidence="5" id="KW-0472">Membrane</keyword>
<dbReference type="GO" id="GO:0071555">
    <property type="term" value="P:cell wall organization"/>
    <property type="evidence" value="ECO:0007669"/>
    <property type="project" value="UniProtKB-KW"/>
</dbReference>
<evidence type="ECO:0000256" key="2">
    <source>
        <dbReference type="ARBA" id="ARBA00022692"/>
    </source>
</evidence>
<dbReference type="HOGENOM" id="CLU_016455_2_2_9"/>
<sequence length="338" mass="37686">MDSRQKKRKVNRKRRVLKITLLISTVLLLALGAGFWFIYSQVSNTASNSYEQLERGDKSNLRVEPVDVGKDNFSMLLLGSDYREGDDFERTDTLMVATFNKSDRSIILTSIPRDTYTEIIGYHGGGIYDKINHAHAFGGMSMAVDTVENLLDIPIDHYALIRFDGFVDVIDALGGVEVDVTYEFDFKEASTNADYSFTKGPTQMDGSKALAYARERKSVEGGGDKGRGIRQQQIIESVINESTSLSNITNFDDVLEAVGHNLRMDLTMGNIVSLSGYAGSINDIESMQLQTEGFRQANAQGQSIWYERIDPTSLQEIQTTLKDHLEIDDTLQADSTTQ</sequence>
<reference evidence="7 8" key="1">
    <citation type="journal article" date="2014" name="Gene">
        <title>A comparative genomic analysis of the alkalitolerant soil bacterium Bacillus lehensis G1.</title>
        <authorList>
            <person name="Noor Y.M."/>
            <person name="Samsulrizal N.H."/>
            <person name="Jema'on N.A."/>
            <person name="Low K.O."/>
            <person name="Ramli A.N."/>
            <person name="Alias N.I."/>
            <person name="Damis S.I."/>
            <person name="Fuzi S.F."/>
            <person name="Isa M.N."/>
            <person name="Murad A.M."/>
            <person name="Raih M.F."/>
            <person name="Bakar F.D."/>
            <person name="Najimudin N."/>
            <person name="Mahadi N.M."/>
            <person name="Illias R.M."/>
        </authorList>
    </citation>
    <scope>NUCLEOTIDE SEQUENCE [LARGE SCALE GENOMIC DNA]</scope>
    <source>
        <strain evidence="7 8">G1</strain>
    </source>
</reference>
<dbReference type="OrthoDB" id="27330at2"/>
<dbReference type="InterPro" id="IPR004474">
    <property type="entry name" value="LytR_CpsA_psr"/>
</dbReference>
<dbReference type="eggNOG" id="COG1316">
    <property type="taxonomic scope" value="Bacteria"/>
</dbReference>
<accession>A0A060LRW4</accession>
<organism evidence="7 8">
    <name type="scientific">Shouchella lehensis G1</name>
    <dbReference type="NCBI Taxonomy" id="1246626"/>
    <lineage>
        <taxon>Bacteria</taxon>
        <taxon>Bacillati</taxon>
        <taxon>Bacillota</taxon>
        <taxon>Bacilli</taxon>
        <taxon>Bacillales</taxon>
        <taxon>Bacillaceae</taxon>
        <taxon>Shouchella</taxon>
    </lineage>
</organism>
<evidence type="ECO:0000256" key="3">
    <source>
        <dbReference type="ARBA" id="ARBA00022968"/>
    </source>
</evidence>
<dbReference type="STRING" id="1246626.BleG1_0152"/>
<dbReference type="PANTHER" id="PTHR33392:SF3">
    <property type="entry name" value="POLYISOPRENYL-TEICHOIC ACID--PEPTIDOGLYCAN TEICHOIC ACID TRANSFERASE TAGT"/>
    <property type="match status" value="1"/>
</dbReference>
<dbReference type="RefSeq" id="WP_038475991.1">
    <property type="nucleotide sequence ID" value="NZ_CP003923.1"/>
</dbReference>
<evidence type="ECO:0000313" key="7">
    <source>
        <dbReference type="EMBL" id="AIC92760.1"/>
    </source>
</evidence>
<protein>
    <submittedName>
        <fullName evidence="7">LytR family transcriptional factor</fullName>
    </submittedName>
</protein>
<dbReference type="InterPro" id="IPR050922">
    <property type="entry name" value="LytR/CpsA/Psr_CW_biosynth"/>
</dbReference>